<evidence type="ECO:0000256" key="2">
    <source>
        <dbReference type="ARBA" id="ARBA00010350"/>
    </source>
</evidence>
<dbReference type="InterPro" id="IPR006214">
    <property type="entry name" value="Bax_inhibitor_1-related"/>
</dbReference>
<evidence type="ECO:0000256" key="1">
    <source>
        <dbReference type="ARBA" id="ARBA00004141"/>
    </source>
</evidence>
<organism evidence="7">
    <name type="scientific">Timema tahoe</name>
    <dbReference type="NCBI Taxonomy" id="61484"/>
    <lineage>
        <taxon>Eukaryota</taxon>
        <taxon>Metazoa</taxon>
        <taxon>Ecdysozoa</taxon>
        <taxon>Arthropoda</taxon>
        <taxon>Hexapoda</taxon>
        <taxon>Insecta</taxon>
        <taxon>Pterygota</taxon>
        <taxon>Neoptera</taxon>
        <taxon>Polyneoptera</taxon>
        <taxon>Phasmatodea</taxon>
        <taxon>Timematodea</taxon>
        <taxon>Timematoidea</taxon>
        <taxon>Timematidae</taxon>
        <taxon>Timema</taxon>
    </lineage>
</organism>
<dbReference type="GO" id="GO:0033119">
    <property type="term" value="P:negative regulation of RNA splicing"/>
    <property type="evidence" value="ECO:0007669"/>
    <property type="project" value="TreeGrafter"/>
</dbReference>
<dbReference type="PANTHER" id="PTHR23291:SF32">
    <property type="entry name" value="BAX INHIBITOR 1"/>
    <property type="match status" value="1"/>
</dbReference>
<feature type="transmembrane region" description="Helical" evidence="6">
    <location>
        <begin position="50"/>
        <end position="70"/>
    </location>
</feature>
<dbReference type="PANTHER" id="PTHR23291">
    <property type="entry name" value="BAX INHIBITOR-RELATED"/>
    <property type="match status" value="1"/>
</dbReference>
<comment type="similarity">
    <text evidence="2 6">Belongs to the BI1 family.</text>
</comment>
<evidence type="ECO:0000256" key="6">
    <source>
        <dbReference type="RuleBase" id="RU004379"/>
    </source>
</evidence>
<proteinExistence type="inferred from homology"/>
<feature type="transmembrane region" description="Helical" evidence="6">
    <location>
        <begin position="110"/>
        <end position="130"/>
    </location>
</feature>
<dbReference type="GO" id="GO:0034620">
    <property type="term" value="P:cellular response to unfolded protein"/>
    <property type="evidence" value="ECO:0007669"/>
    <property type="project" value="TreeGrafter"/>
</dbReference>
<gene>
    <name evidence="7" type="ORF">TTEB3V08_LOCUS8344</name>
</gene>
<feature type="transmembrane region" description="Helical" evidence="6">
    <location>
        <begin position="137"/>
        <end position="161"/>
    </location>
</feature>
<dbReference type="GO" id="GO:0031966">
    <property type="term" value="C:mitochondrial membrane"/>
    <property type="evidence" value="ECO:0007669"/>
    <property type="project" value="TreeGrafter"/>
</dbReference>
<evidence type="ECO:0008006" key="8">
    <source>
        <dbReference type="Google" id="ProtNLM"/>
    </source>
</evidence>
<keyword evidence="4 6" id="KW-1133">Transmembrane helix</keyword>
<evidence type="ECO:0000256" key="5">
    <source>
        <dbReference type="ARBA" id="ARBA00023136"/>
    </source>
</evidence>
<protein>
    <recommendedName>
        <fullName evidence="8">Bax inhibitor 1</fullName>
    </recommendedName>
</protein>
<sequence>MAPTLQTFIHSFNSKLEEPVRQHLKNVYACLTMSTIAASVGAYVHVFTQLLSAGFLTVIGSMGLLVALMATPDNGKNRKLRLGYLLGFAFFTGLGMGPLLEMVIQVDPSIIVTALIGTVVIFVSFTLSSLMAERGRWLYLGGTLMSLLSALLVLSLANLFIGSYLIFQGYLYIGLALMCGFVLYDTQLIIEKRRNGDKDFVAHSVDLFVDLIGIFRRLVIILTQRSLAQSGHTLRSEPLLHLRDVTNITASTITNKTDLKFLGVSQQSSGRRLSAKIGTISEDIGCLCSQHNGPSDR</sequence>
<comment type="subcellular location">
    <subcellularLocation>
        <location evidence="1">Membrane</location>
        <topology evidence="1">Multi-pass membrane protein</topology>
    </subcellularLocation>
</comment>
<dbReference type="Pfam" id="PF01027">
    <property type="entry name" value="Bax1-I"/>
    <property type="match status" value="1"/>
</dbReference>
<keyword evidence="3 6" id="KW-0812">Transmembrane</keyword>
<dbReference type="EMBL" id="OE003682">
    <property type="protein sequence ID" value="CAD7460414.1"/>
    <property type="molecule type" value="Genomic_DNA"/>
</dbReference>
<dbReference type="CDD" id="cd10430">
    <property type="entry name" value="BI-1"/>
    <property type="match status" value="1"/>
</dbReference>
<evidence type="ECO:0000256" key="3">
    <source>
        <dbReference type="ARBA" id="ARBA00022692"/>
    </source>
</evidence>
<feature type="transmembrane region" description="Helical" evidence="6">
    <location>
        <begin position="167"/>
        <end position="184"/>
    </location>
</feature>
<evidence type="ECO:0000313" key="7">
    <source>
        <dbReference type="EMBL" id="CAD7460414.1"/>
    </source>
</evidence>
<feature type="transmembrane region" description="Helical" evidence="6">
    <location>
        <begin position="82"/>
        <end position="104"/>
    </location>
</feature>
<name>A0A7R9IL73_9NEOP</name>
<dbReference type="GO" id="GO:0019899">
    <property type="term" value="F:enzyme binding"/>
    <property type="evidence" value="ECO:0007669"/>
    <property type="project" value="TreeGrafter"/>
</dbReference>
<dbReference type="GO" id="GO:2001234">
    <property type="term" value="P:negative regulation of apoptotic signaling pathway"/>
    <property type="evidence" value="ECO:0007669"/>
    <property type="project" value="TreeGrafter"/>
</dbReference>
<accession>A0A7R9IL73</accession>
<dbReference type="AlphaFoldDB" id="A0A7R9IL73"/>
<reference evidence="7" key="1">
    <citation type="submission" date="2020-11" db="EMBL/GenBank/DDBJ databases">
        <authorList>
            <person name="Tran Van P."/>
        </authorList>
    </citation>
    <scope>NUCLEOTIDE SEQUENCE</scope>
</reference>
<keyword evidence="5 6" id="KW-0472">Membrane</keyword>
<evidence type="ECO:0000256" key="4">
    <source>
        <dbReference type="ARBA" id="ARBA00022989"/>
    </source>
</evidence>